<name>A0A248K2L8_9PROT</name>
<evidence type="ECO:0000313" key="2">
    <source>
        <dbReference type="Proteomes" id="UP000197153"/>
    </source>
</evidence>
<gene>
    <name evidence="1" type="ORF">Y958_29395</name>
</gene>
<keyword evidence="2" id="KW-1185">Reference proteome</keyword>
<protein>
    <submittedName>
        <fullName evidence="1">Uncharacterized protein</fullName>
    </submittedName>
</protein>
<sequence>MLLGQLLDFVMVDEAWYLNQYPQARESVARGEYPSAKEHFHADGYFKGYLPYPVAVDEEWYKSQYRDIQMAVEAGNLASLQQHFASHGYREGRFPNSTVAARLSALLKGPAQQTSGKINIALISSPSVESPAPATTRPARKATGE</sequence>
<dbReference type="EMBL" id="CP022113">
    <property type="protein sequence ID" value="ASG25090.1"/>
    <property type="molecule type" value="Genomic_DNA"/>
</dbReference>
<accession>A0A248K2L8</accession>
<organism evidence="1 2">
    <name type="scientific">Nitrospirillum viridazoti CBAmc</name>
    <dbReference type="NCBI Taxonomy" id="1441467"/>
    <lineage>
        <taxon>Bacteria</taxon>
        <taxon>Pseudomonadati</taxon>
        <taxon>Pseudomonadota</taxon>
        <taxon>Alphaproteobacteria</taxon>
        <taxon>Rhodospirillales</taxon>
        <taxon>Azospirillaceae</taxon>
        <taxon>Nitrospirillum</taxon>
        <taxon>Nitrospirillum viridazoti</taxon>
    </lineage>
</organism>
<evidence type="ECO:0000313" key="1">
    <source>
        <dbReference type="EMBL" id="ASG25090.1"/>
    </source>
</evidence>
<dbReference type="Proteomes" id="UP000197153">
    <property type="component" value="Chromosome 4"/>
</dbReference>
<proteinExistence type="predicted"/>
<reference evidence="1 2" key="1">
    <citation type="submission" date="2017-06" db="EMBL/GenBank/DDBJ databases">
        <title>Complete genome sequence of Nitrospirillum amazonense strain CBAmC, an endophytic nitrogen-fixing and plant growth-promoting bacterium, isolated from sugarcane.</title>
        <authorList>
            <person name="Schwab S."/>
            <person name="dos Santos Teixeira K.R."/>
            <person name="Simoes Araujo J.L."/>
            <person name="Soares Vidal M."/>
            <person name="Borges de Freitas H.R."/>
            <person name="Rivello Crivelaro A.L."/>
            <person name="Bueno de Camargo Nunes A."/>
            <person name="dos Santos C.M."/>
            <person name="Palmeira da Silva Rosa D."/>
            <person name="da Silva Padilha D."/>
            <person name="da Silva E."/>
            <person name="Araujo Terra L."/>
            <person name="Soares Mendes V."/>
            <person name="Farinelli L."/>
            <person name="Magalhaes Cruz L."/>
            <person name="Baldani J.I."/>
        </authorList>
    </citation>
    <scope>NUCLEOTIDE SEQUENCE [LARGE SCALE GENOMIC DNA]</scope>
    <source>
        <strain evidence="1 2">CBAmC</strain>
    </source>
</reference>
<dbReference type="KEGG" id="nao:Y958_29395"/>
<dbReference type="AlphaFoldDB" id="A0A248K2L8"/>